<dbReference type="EnsemblPlants" id="evm.model.02.652">
    <property type="protein sequence ID" value="cds.evm.model.02.652"/>
    <property type="gene ID" value="evm.TU.02.652"/>
</dbReference>
<evidence type="ECO:0000313" key="2">
    <source>
        <dbReference type="Proteomes" id="UP000596661"/>
    </source>
</evidence>
<accession>A0A803P1Z0</accession>
<dbReference type="AlphaFoldDB" id="A0A803P1Z0"/>
<evidence type="ECO:0000313" key="1">
    <source>
        <dbReference type="EnsemblPlants" id="cds.evm.model.02.652"/>
    </source>
</evidence>
<dbReference type="SUPFAM" id="SSF56219">
    <property type="entry name" value="DNase I-like"/>
    <property type="match status" value="1"/>
</dbReference>
<sequence length="278" mass="31938">MDNFSNFIHKFHLSPLPFEGNKFTWHNHSVKEHIDWVVSSASWSDLFPNASLHHLFFFGSDHRALKLILNNNGLNSHSRNGKRFHFENVWLENPDFFSVVQTAWDSGLSNQNALTPFHSFLSTQDLCISALKSWNKVSNYSIKSRISDLQKEIACLQDISIVDHESRFRVKCLQSELDALLYKEEVYWNSDGSDADAISLILDCLGPPLEEWDYAFLDEPFLLKEVRKALFNLSGDKAPGLDGLNAYFYQKNWSTLGVDFAKAVLSCLNNEGWIFYIC</sequence>
<proteinExistence type="predicted"/>
<dbReference type="InterPro" id="IPR036691">
    <property type="entry name" value="Endo/exonu/phosph_ase_sf"/>
</dbReference>
<keyword evidence="2" id="KW-1185">Reference proteome</keyword>
<dbReference type="EMBL" id="UZAU01000127">
    <property type="status" value="NOT_ANNOTATED_CDS"/>
    <property type="molecule type" value="Genomic_DNA"/>
</dbReference>
<protein>
    <submittedName>
        <fullName evidence="1">Uncharacterized protein</fullName>
    </submittedName>
</protein>
<dbReference type="Proteomes" id="UP000596661">
    <property type="component" value="Chromosome 2"/>
</dbReference>
<dbReference type="Gramene" id="evm.model.02.652">
    <property type="protein sequence ID" value="cds.evm.model.02.652"/>
    <property type="gene ID" value="evm.TU.02.652"/>
</dbReference>
<dbReference type="PANTHER" id="PTHR33710">
    <property type="entry name" value="BNAC02G09200D PROTEIN"/>
    <property type="match status" value="1"/>
</dbReference>
<reference evidence="1" key="1">
    <citation type="submission" date="2018-11" db="EMBL/GenBank/DDBJ databases">
        <authorList>
            <person name="Grassa J C."/>
        </authorList>
    </citation>
    <scope>NUCLEOTIDE SEQUENCE [LARGE SCALE GENOMIC DNA]</scope>
</reference>
<reference evidence="1" key="2">
    <citation type="submission" date="2021-03" db="UniProtKB">
        <authorList>
            <consortium name="EnsemblPlants"/>
        </authorList>
    </citation>
    <scope>IDENTIFICATION</scope>
</reference>
<name>A0A803P1Z0_CANSA</name>
<organism evidence="1 2">
    <name type="scientific">Cannabis sativa</name>
    <name type="common">Hemp</name>
    <name type="synonym">Marijuana</name>
    <dbReference type="NCBI Taxonomy" id="3483"/>
    <lineage>
        <taxon>Eukaryota</taxon>
        <taxon>Viridiplantae</taxon>
        <taxon>Streptophyta</taxon>
        <taxon>Embryophyta</taxon>
        <taxon>Tracheophyta</taxon>
        <taxon>Spermatophyta</taxon>
        <taxon>Magnoliopsida</taxon>
        <taxon>eudicotyledons</taxon>
        <taxon>Gunneridae</taxon>
        <taxon>Pentapetalae</taxon>
        <taxon>rosids</taxon>
        <taxon>fabids</taxon>
        <taxon>Rosales</taxon>
        <taxon>Cannabaceae</taxon>
        <taxon>Cannabis</taxon>
    </lineage>
</organism>
<dbReference type="PANTHER" id="PTHR33710:SF86">
    <property type="entry name" value="VIRAL MOVEMENT PROTEIN"/>
    <property type="match status" value="1"/>
</dbReference>